<comment type="similarity">
    <text evidence="5">Belongs to the CIMIP2 family.</text>
</comment>
<dbReference type="InterPro" id="IPR052683">
    <property type="entry name" value="CIMIP2A"/>
</dbReference>
<accession>A0A7L0C3J7</accession>
<sequence>SYEGFVPQYNYQFGETFGKTTYRLLTDPGVGKSPRSLLAPLHKQKFVEDFSRTKH</sequence>
<organism evidence="7 8">
    <name type="scientific">Spizaetus tyrannus</name>
    <name type="common">black hawk-eagle</name>
    <dbReference type="NCBI Taxonomy" id="252798"/>
    <lineage>
        <taxon>Eukaryota</taxon>
        <taxon>Metazoa</taxon>
        <taxon>Chordata</taxon>
        <taxon>Craniata</taxon>
        <taxon>Vertebrata</taxon>
        <taxon>Euteleostomi</taxon>
        <taxon>Archelosauria</taxon>
        <taxon>Archosauria</taxon>
        <taxon>Dinosauria</taxon>
        <taxon>Saurischia</taxon>
        <taxon>Theropoda</taxon>
        <taxon>Coelurosauria</taxon>
        <taxon>Aves</taxon>
        <taxon>Neognathae</taxon>
        <taxon>Neoaves</taxon>
        <taxon>Telluraves</taxon>
        <taxon>Accipitrimorphae</taxon>
        <taxon>Accipitriformes</taxon>
        <taxon>Accipitridae</taxon>
        <taxon>Accipitrinae</taxon>
        <taxon>Spizaetus</taxon>
    </lineage>
</organism>
<dbReference type="GO" id="GO:0015630">
    <property type="term" value="C:microtubule cytoskeleton"/>
    <property type="evidence" value="ECO:0007669"/>
    <property type="project" value="UniProtKB-ARBA"/>
</dbReference>
<proteinExistence type="inferred from homology"/>
<keyword evidence="2" id="KW-0963">Cytoplasm</keyword>
<dbReference type="PANTHER" id="PTHR47299:SF1">
    <property type="entry name" value="PROTEIN FAM166A"/>
    <property type="match status" value="1"/>
</dbReference>
<evidence type="ECO:0000256" key="4">
    <source>
        <dbReference type="ARBA" id="ARBA00023273"/>
    </source>
</evidence>
<protein>
    <submittedName>
        <fullName evidence="7">F166A protein</fullName>
    </submittedName>
</protein>
<name>A0A7L0C3J7_9AVES</name>
<reference evidence="7 8" key="1">
    <citation type="submission" date="2019-09" db="EMBL/GenBank/DDBJ databases">
        <title>Bird 10,000 Genomes (B10K) Project - Family phase.</title>
        <authorList>
            <person name="Zhang G."/>
        </authorList>
    </citation>
    <scope>NUCLEOTIDE SEQUENCE [LARGE SCALE GENOMIC DNA]</scope>
    <source>
        <strain evidence="7">B10K-DU-007-42</strain>
        <tissue evidence="7">Muscle</tissue>
    </source>
</reference>
<dbReference type="Proteomes" id="UP000519115">
    <property type="component" value="Unassembled WGS sequence"/>
</dbReference>
<dbReference type="EMBL" id="VXAF01000598">
    <property type="protein sequence ID" value="NXJ54112.1"/>
    <property type="molecule type" value="Genomic_DNA"/>
</dbReference>
<evidence type="ECO:0000313" key="8">
    <source>
        <dbReference type="Proteomes" id="UP000519115"/>
    </source>
</evidence>
<keyword evidence="3" id="KW-0206">Cytoskeleton</keyword>
<evidence type="ECO:0000313" key="7">
    <source>
        <dbReference type="EMBL" id="NXJ54112.1"/>
    </source>
</evidence>
<evidence type="ECO:0000256" key="3">
    <source>
        <dbReference type="ARBA" id="ARBA00023212"/>
    </source>
</evidence>
<dbReference type="GO" id="GO:0005634">
    <property type="term" value="C:nucleus"/>
    <property type="evidence" value="ECO:0007669"/>
    <property type="project" value="TreeGrafter"/>
</dbReference>
<evidence type="ECO:0000259" key="6">
    <source>
        <dbReference type="Pfam" id="PF10629"/>
    </source>
</evidence>
<feature type="non-terminal residue" evidence="7">
    <location>
        <position position="55"/>
    </location>
</feature>
<dbReference type="Pfam" id="PF10629">
    <property type="entry name" value="CMI2B-like"/>
    <property type="match status" value="1"/>
</dbReference>
<evidence type="ECO:0000256" key="1">
    <source>
        <dbReference type="ARBA" id="ARBA00004430"/>
    </source>
</evidence>
<comment type="caution">
    <text evidence="7">The sequence shown here is derived from an EMBL/GenBank/DDBJ whole genome shotgun (WGS) entry which is preliminary data.</text>
</comment>
<dbReference type="GO" id="GO:0005930">
    <property type="term" value="C:axoneme"/>
    <property type="evidence" value="ECO:0007669"/>
    <property type="project" value="UniProtKB-SubCell"/>
</dbReference>
<evidence type="ECO:0000256" key="2">
    <source>
        <dbReference type="ARBA" id="ARBA00022490"/>
    </source>
</evidence>
<keyword evidence="4" id="KW-0966">Cell projection</keyword>
<gene>
    <name evidence="7" type="primary">Fam166a</name>
    <name evidence="7" type="ORF">SPITYR_R00796</name>
</gene>
<dbReference type="PANTHER" id="PTHR47299">
    <property type="entry name" value="PROTEIN FAM166A"/>
    <property type="match status" value="1"/>
</dbReference>
<evidence type="ECO:0000256" key="5">
    <source>
        <dbReference type="ARBA" id="ARBA00035661"/>
    </source>
</evidence>
<feature type="non-terminal residue" evidence="7">
    <location>
        <position position="1"/>
    </location>
</feature>
<dbReference type="InterPro" id="IPR018902">
    <property type="entry name" value="CMI2A-C-like_dom"/>
</dbReference>
<dbReference type="AlphaFoldDB" id="A0A7L0C3J7"/>
<keyword evidence="8" id="KW-1185">Reference proteome</keyword>
<feature type="domain" description="Ciliary microtubule inner protein 2A-C-like" evidence="6">
    <location>
        <begin position="2"/>
        <end position="27"/>
    </location>
</feature>
<comment type="subcellular location">
    <subcellularLocation>
        <location evidence="1">Cytoplasm</location>
        <location evidence="1">Cytoskeleton</location>
        <location evidence="1">Cilium axoneme</location>
    </subcellularLocation>
</comment>